<dbReference type="EMBL" id="JAEVHI010000003">
    <property type="protein sequence ID" value="KAG5295720.1"/>
    <property type="molecule type" value="Genomic_DNA"/>
</dbReference>
<gene>
    <name evidence="1" type="ORF">I7I52_06098</name>
</gene>
<organism evidence="1 2">
    <name type="scientific">Ajellomyces capsulatus</name>
    <name type="common">Darling's disease fungus</name>
    <name type="synonym">Histoplasma capsulatum</name>
    <dbReference type="NCBI Taxonomy" id="5037"/>
    <lineage>
        <taxon>Eukaryota</taxon>
        <taxon>Fungi</taxon>
        <taxon>Dikarya</taxon>
        <taxon>Ascomycota</taxon>
        <taxon>Pezizomycotina</taxon>
        <taxon>Eurotiomycetes</taxon>
        <taxon>Eurotiomycetidae</taxon>
        <taxon>Onygenales</taxon>
        <taxon>Ajellomycetaceae</taxon>
        <taxon>Histoplasma</taxon>
    </lineage>
</organism>
<reference evidence="1 2" key="1">
    <citation type="submission" date="2021-01" db="EMBL/GenBank/DDBJ databases">
        <title>Chromosome-level genome assembly of a human fungal pathogen reveals clustering of transcriptionally co-regulated genes.</title>
        <authorList>
            <person name="Voorhies M."/>
            <person name="Cohen S."/>
            <person name="Shea T.P."/>
            <person name="Petrus S."/>
            <person name="Munoz J.F."/>
            <person name="Poplawski S."/>
            <person name="Goldman W.E."/>
            <person name="Michael T."/>
            <person name="Cuomo C.A."/>
            <person name="Sil A."/>
            <person name="Beyhan S."/>
        </authorList>
    </citation>
    <scope>NUCLEOTIDE SEQUENCE [LARGE SCALE GENOMIC DNA]</scope>
    <source>
        <strain evidence="1 2">G184AR</strain>
    </source>
</reference>
<evidence type="ECO:0000313" key="1">
    <source>
        <dbReference type="EMBL" id="KAG5295720.1"/>
    </source>
</evidence>
<dbReference type="AlphaFoldDB" id="A0A8H7YNP5"/>
<protein>
    <submittedName>
        <fullName evidence="1">Uncharacterized protein</fullName>
    </submittedName>
</protein>
<dbReference type="VEuPathDB" id="FungiDB:I7I52_06098"/>
<sequence length="75" mass="8492">MILLICLGRKRYTYLLSRISTFSSLAAPMPGLLRGMLPTQRVFEGCMRPDPAPRILNIASFVEPDYHTTLRVLLV</sequence>
<comment type="caution">
    <text evidence="1">The sequence shown here is derived from an EMBL/GenBank/DDBJ whole genome shotgun (WGS) entry which is preliminary data.</text>
</comment>
<name>A0A8H7YNP5_AJECA</name>
<accession>A0A8H7YNP5</accession>
<dbReference type="Proteomes" id="UP000670092">
    <property type="component" value="Unassembled WGS sequence"/>
</dbReference>
<proteinExistence type="predicted"/>
<evidence type="ECO:0000313" key="2">
    <source>
        <dbReference type="Proteomes" id="UP000670092"/>
    </source>
</evidence>